<dbReference type="EMBL" id="UOGA01000048">
    <property type="protein sequence ID" value="VAX15844.1"/>
    <property type="molecule type" value="Genomic_DNA"/>
</dbReference>
<accession>A0A3B1BVE4</accession>
<dbReference type="PROSITE" id="PS00588">
    <property type="entry name" value="FLAGELLA_BB_ROD"/>
    <property type="match status" value="1"/>
</dbReference>
<evidence type="ECO:0000259" key="1">
    <source>
        <dbReference type="Pfam" id="PF00460"/>
    </source>
</evidence>
<evidence type="ECO:0000313" key="2">
    <source>
        <dbReference type="EMBL" id="VAX15844.1"/>
    </source>
</evidence>
<keyword evidence="2" id="KW-0966">Cell projection</keyword>
<keyword evidence="2" id="KW-0282">Flagellum</keyword>
<proteinExistence type="predicted"/>
<reference evidence="2" key="1">
    <citation type="submission" date="2018-06" db="EMBL/GenBank/DDBJ databases">
        <authorList>
            <person name="Zhirakovskaya E."/>
        </authorList>
    </citation>
    <scope>NUCLEOTIDE SEQUENCE</scope>
</reference>
<dbReference type="AlphaFoldDB" id="A0A3B1BVE4"/>
<gene>
    <name evidence="2" type="ORF">MNBD_NITROSPINAE04-775</name>
</gene>
<dbReference type="InterPro" id="IPR001444">
    <property type="entry name" value="Flag_bb_rod_N"/>
</dbReference>
<feature type="non-terminal residue" evidence="2">
    <location>
        <position position="47"/>
    </location>
</feature>
<feature type="domain" description="Flagellar basal body rod protein N-terminal" evidence="1">
    <location>
        <begin position="7"/>
        <end position="35"/>
    </location>
</feature>
<dbReference type="InterPro" id="IPR019776">
    <property type="entry name" value="Flagellar_basal_body_rod_CS"/>
</dbReference>
<organism evidence="2">
    <name type="scientific">hydrothermal vent metagenome</name>
    <dbReference type="NCBI Taxonomy" id="652676"/>
    <lineage>
        <taxon>unclassified sequences</taxon>
        <taxon>metagenomes</taxon>
        <taxon>ecological metagenomes</taxon>
    </lineage>
</organism>
<name>A0A3B1BVE4_9ZZZZ</name>
<protein>
    <submittedName>
        <fullName evidence="2">Flagellar basal-body rod protein FlgC</fullName>
    </submittedName>
</protein>
<keyword evidence="2" id="KW-0969">Cilium</keyword>
<dbReference type="Pfam" id="PF00460">
    <property type="entry name" value="Flg_bb_rod"/>
    <property type="match status" value="1"/>
</dbReference>
<sequence>MDLFTAMKISSSGMSLQRSRMNVISSNLANINTTRTPEGGPYRRKMV</sequence>